<reference evidence="2" key="1">
    <citation type="submission" date="2020-08" db="EMBL/GenBank/DDBJ databases">
        <title>Genome public.</title>
        <authorList>
            <person name="Liu C."/>
            <person name="Sun Q."/>
        </authorList>
    </citation>
    <scope>NUCLEOTIDE SEQUENCE</scope>
    <source>
        <strain evidence="2">NSJ-50</strain>
    </source>
</reference>
<organism evidence="2 3">
    <name type="scientific">Qingrenia yutianensis</name>
    <dbReference type="NCBI Taxonomy" id="2763676"/>
    <lineage>
        <taxon>Bacteria</taxon>
        <taxon>Bacillati</taxon>
        <taxon>Bacillota</taxon>
        <taxon>Clostridia</taxon>
        <taxon>Eubacteriales</taxon>
        <taxon>Oscillospiraceae</taxon>
        <taxon>Qingrenia</taxon>
    </lineage>
</organism>
<sequence length="422" mass="47794">MAIVVALNNKRQSRAGLSGVINYVANDRKTLLQSGEKLVSGINCSFHSAYDEFILTKHLHSKTNGRYFYHYCQSFSQEEKVTPKTVHEIGARLAKECFEGYEVIVGTHIEKNHLHNHIIVNSVSFESGKKLHQDKKSLENIRTVSDKICSEYGLSVIKRKDQKTSETMTHGEYTAATLGNSWKFRLINTVEAAMNICKNKAEFISYMESEGYKVNWTDERKSICYTTPGGKKCRDYRLHEDKFLKENMENEFNFRGIKKYEPTDAGLNTDFKSPGYFGGENRRSVTSEQGQTDGGIEFAFNTGWENSRRTFYKNRERIKENPHSGVSHNRGVSDFNNLNYGIGQRVFSLVKSVSGISKKKGYDEDDTAAISLITGLSAASVCIMIELIKNARDKDLTEGYIEEMVEKLGENEGNEIGGMNMQ</sequence>
<dbReference type="Proteomes" id="UP000647416">
    <property type="component" value="Unassembled WGS sequence"/>
</dbReference>
<evidence type="ECO:0000259" key="1">
    <source>
        <dbReference type="Pfam" id="PF03432"/>
    </source>
</evidence>
<comment type="caution">
    <text evidence="2">The sequence shown here is derived from an EMBL/GenBank/DDBJ whole genome shotgun (WGS) entry which is preliminary data.</text>
</comment>
<protein>
    <submittedName>
        <fullName evidence="2">Relaxase/mobilization nuclease domain-containing protein</fullName>
    </submittedName>
</protein>
<evidence type="ECO:0000313" key="3">
    <source>
        <dbReference type="Proteomes" id="UP000647416"/>
    </source>
</evidence>
<proteinExistence type="predicted"/>
<accession>A0A926INA1</accession>
<dbReference type="EMBL" id="JACRTE010000010">
    <property type="protein sequence ID" value="MBC8596922.1"/>
    <property type="molecule type" value="Genomic_DNA"/>
</dbReference>
<gene>
    <name evidence="2" type="ORF">H8706_08585</name>
</gene>
<dbReference type="RefSeq" id="WP_262432298.1">
    <property type="nucleotide sequence ID" value="NZ_JACRTE010000010.1"/>
</dbReference>
<feature type="domain" description="MobA/VirD2-like nuclease" evidence="1">
    <location>
        <begin position="23"/>
        <end position="154"/>
    </location>
</feature>
<dbReference type="Pfam" id="PF03432">
    <property type="entry name" value="Relaxase"/>
    <property type="match status" value="1"/>
</dbReference>
<dbReference type="AlphaFoldDB" id="A0A926INA1"/>
<evidence type="ECO:0000313" key="2">
    <source>
        <dbReference type="EMBL" id="MBC8596922.1"/>
    </source>
</evidence>
<dbReference type="InterPro" id="IPR005094">
    <property type="entry name" value="Endonuclease_MobA/VirD2"/>
</dbReference>
<keyword evidence="3" id="KW-1185">Reference proteome</keyword>
<name>A0A926INA1_9FIRM</name>